<evidence type="ECO:0000256" key="1">
    <source>
        <dbReference type="SAM" id="MobiDB-lite"/>
    </source>
</evidence>
<accession>A0ABT0R308</accession>
<dbReference type="RefSeq" id="WP_249738386.1">
    <property type="nucleotide sequence ID" value="NZ_JAKNCJ010000011.1"/>
</dbReference>
<feature type="region of interest" description="Disordered" evidence="1">
    <location>
        <begin position="34"/>
        <end position="53"/>
    </location>
</feature>
<evidence type="ECO:0000313" key="3">
    <source>
        <dbReference type="Proteomes" id="UP001203761"/>
    </source>
</evidence>
<comment type="caution">
    <text evidence="2">The sequence shown here is derived from an EMBL/GenBank/DDBJ whole genome shotgun (WGS) entry which is preliminary data.</text>
</comment>
<evidence type="ECO:0008006" key="4">
    <source>
        <dbReference type="Google" id="ProtNLM"/>
    </source>
</evidence>
<organism evidence="2 3">
    <name type="scientific">Brachybacterium equifaecis</name>
    <dbReference type="NCBI Taxonomy" id="2910770"/>
    <lineage>
        <taxon>Bacteria</taxon>
        <taxon>Bacillati</taxon>
        <taxon>Actinomycetota</taxon>
        <taxon>Actinomycetes</taxon>
        <taxon>Micrococcales</taxon>
        <taxon>Dermabacteraceae</taxon>
        <taxon>Brachybacterium</taxon>
    </lineage>
</organism>
<sequence>MQATEDEKTGAFARALQSAMVQGGWTLGRLAAASRQAPSPVSAPTLRSWLSGSTEPSRRASFEAVRELEIILGLGSGLLQRHLESAARPQLRSGIGPLSGADLDALMDLRREWGHDSAVAADRIFLGADLHLGADGTGELVHTLVARAVHDGAQRVMLVVDLECRADAVQGEGNAQGSGDPQGAGFAGGAAEPFDPELFRAEGVAITRAVRARGGLAAIELTFPRPLEAAEPCFATFSIPVRAADPAHGTLHVLSFAPTGVLSARVTHDAPTHRFRLRREWARADQQDQFDGKDEFGRPLETTGHCVLSEIDAGLAAVTWERGTPLAF</sequence>
<dbReference type="Proteomes" id="UP001203761">
    <property type="component" value="Unassembled WGS sequence"/>
</dbReference>
<protein>
    <recommendedName>
        <fullName evidence="4">XRE family transcriptional regulator</fullName>
    </recommendedName>
</protein>
<gene>
    <name evidence="2" type="ORF">Bequi_13125</name>
</gene>
<evidence type="ECO:0000313" key="2">
    <source>
        <dbReference type="EMBL" id="MCL6424307.1"/>
    </source>
</evidence>
<dbReference type="EMBL" id="JAKNCJ010000011">
    <property type="protein sequence ID" value="MCL6424307.1"/>
    <property type="molecule type" value="Genomic_DNA"/>
</dbReference>
<reference evidence="2" key="1">
    <citation type="submission" date="2022-02" db="EMBL/GenBank/DDBJ databases">
        <authorList>
            <person name="Lee M."/>
            <person name="Kim S.-J."/>
            <person name="Jung M.-Y."/>
        </authorList>
    </citation>
    <scope>NUCLEOTIDE SEQUENCE</scope>
    <source>
        <strain evidence="2">JHP9</strain>
    </source>
</reference>
<keyword evidence="3" id="KW-1185">Reference proteome</keyword>
<name>A0ABT0R308_9MICO</name>
<proteinExistence type="predicted"/>